<evidence type="ECO:0000313" key="1">
    <source>
        <dbReference type="EMBL" id="NYG07968.1"/>
    </source>
</evidence>
<gene>
    <name evidence="1" type="ORF">BJ986_002455</name>
</gene>
<organism evidence="1 2">
    <name type="scientific">Pedococcus badiiscoriae</name>
    <dbReference type="NCBI Taxonomy" id="642776"/>
    <lineage>
        <taxon>Bacteria</taxon>
        <taxon>Bacillati</taxon>
        <taxon>Actinomycetota</taxon>
        <taxon>Actinomycetes</taxon>
        <taxon>Micrococcales</taxon>
        <taxon>Intrasporangiaceae</taxon>
        <taxon>Pedococcus</taxon>
    </lineage>
</organism>
<evidence type="ECO:0000313" key="2">
    <source>
        <dbReference type="Proteomes" id="UP000573599"/>
    </source>
</evidence>
<dbReference type="EMBL" id="JACCAB010000001">
    <property type="protein sequence ID" value="NYG07968.1"/>
    <property type="molecule type" value="Genomic_DNA"/>
</dbReference>
<accession>A0A852WG61</accession>
<reference evidence="1 2" key="1">
    <citation type="submission" date="2020-07" db="EMBL/GenBank/DDBJ databases">
        <title>Sequencing the genomes of 1000 actinobacteria strains.</title>
        <authorList>
            <person name="Klenk H.-P."/>
        </authorList>
    </citation>
    <scope>NUCLEOTIDE SEQUENCE [LARGE SCALE GENOMIC DNA]</scope>
    <source>
        <strain evidence="1 2">DSM 23987</strain>
    </source>
</reference>
<dbReference type="AlphaFoldDB" id="A0A852WG61"/>
<dbReference type="Proteomes" id="UP000573599">
    <property type="component" value="Unassembled WGS sequence"/>
</dbReference>
<protein>
    <submittedName>
        <fullName evidence="1">VanZ family protein</fullName>
    </submittedName>
</protein>
<proteinExistence type="predicted"/>
<keyword evidence="2" id="KW-1185">Reference proteome</keyword>
<comment type="caution">
    <text evidence="1">The sequence shown here is derived from an EMBL/GenBank/DDBJ whole genome shotgun (WGS) entry which is preliminary data.</text>
</comment>
<sequence length="59" mass="6076">MALSACIEITQAFGGAHDCTSTDTIANTTGALLGAGLAWIVMSGVRARSPRARTPTDRL</sequence>
<name>A0A852WG61_9MICO</name>